<dbReference type="InterPro" id="IPR016071">
    <property type="entry name" value="Staphylococal_nuclease_OB-fold"/>
</dbReference>
<gene>
    <name evidence="2" type="ORF">BCR15_11890</name>
</gene>
<dbReference type="Pfam" id="PF00565">
    <property type="entry name" value="SNase"/>
    <property type="match status" value="1"/>
</dbReference>
<comment type="caution">
    <text evidence="2">The sequence shown here is derived from an EMBL/GenBank/DDBJ whole genome shotgun (WGS) entry which is preliminary data.</text>
</comment>
<evidence type="ECO:0000259" key="1">
    <source>
        <dbReference type="PROSITE" id="PS50830"/>
    </source>
</evidence>
<organism evidence="2 3">
    <name type="scientific">Tessaracoccus lapidicaptus</name>
    <dbReference type="NCBI Taxonomy" id="1427523"/>
    <lineage>
        <taxon>Bacteria</taxon>
        <taxon>Bacillati</taxon>
        <taxon>Actinomycetota</taxon>
        <taxon>Actinomycetes</taxon>
        <taxon>Propionibacteriales</taxon>
        <taxon>Propionibacteriaceae</taxon>
        <taxon>Tessaracoccus</taxon>
    </lineage>
</organism>
<dbReference type="SUPFAM" id="SSF50199">
    <property type="entry name" value="Staphylococcal nuclease"/>
    <property type="match status" value="1"/>
</dbReference>
<keyword evidence="3" id="KW-1185">Reference proteome</keyword>
<dbReference type="InterPro" id="IPR035437">
    <property type="entry name" value="SNase_OB-fold_sf"/>
</dbReference>
<proteinExistence type="predicted"/>
<dbReference type="Proteomes" id="UP000093501">
    <property type="component" value="Unassembled WGS sequence"/>
</dbReference>
<name>A0A1C0ASL9_9ACTN</name>
<accession>A0A1C0ASL9</accession>
<evidence type="ECO:0000313" key="2">
    <source>
        <dbReference type="EMBL" id="OCL37155.1"/>
    </source>
</evidence>
<dbReference type="EMBL" id="MBQD01000002">
    <property type="protein sequence ID" value="OCL37155.1"/>
    <property type="molecule type" value="Genomic_DNA"/>
</dbReference>
<feature type="domain" description="TNase-like" evidence="1">
    <location>
        <begin position="1"/>
        <end position="113"/>
    </location>
</feature>
<protein>
    <recommendedName>
        <fullName evidence="1">TNase-like domain-containing protein</fullName>
    </recommendedName>
</protein>
<evidence type="ECO:0000313" key="3">
    <source>
        <dbReference type="Proteomes" id="UP000093501"/>
    </source>
</evidence>
<sequence>MTFSAVVDGDTVDTSLGTVRLIGIDSPERGECGHDEASMAIGRVLSVGEVVTLELPEGQNDRDSYGRLLRYVITESGADLGQMQVEAGNAIARYDSTDGYPAHPRQADYRAAQIASAGLDGSVVTVVCREEPQESVAPLAAPVATEEPWWEQYGSCSKLKKNTVGHPKGPFSVDDPAEVDIYNWFEFGTGHHGDGDNDGLACE</sequence>
<reference evidence="3" key="1">
    <citation type="submission" date="2016-07" db="EMBL/GenBank/DDBJ databases">
        <authorList>
            <person name="Florea S."/>
            <person name="Webb J.S."/>
            <person name="Jaromczyk J."/>
            <person name="Schardl C.L."/>
        </authorList>
    </citation>
    <scope>NUCLEOTIDE SEQUENCE [LARGE SCALE GENOMIC DNA]</scope>
    <source>
        <strain evidence="3">IPBSL-7</strain>
    </source>
</reference>
<dbReference type="RefSeq" id="WP_068749597.1">
    <property type="nucleotide sequence ID" value="NZ_MBQD01000002.1"/>
</dbReference>
<dbReference type="PROSITE" id="PS50830">
    <property type="entry name" value="TNASE_3"/>
    <property type="match status" value="1"/>
</dbReference>
<dbReference type="AlphaFoldDB" id="A0A1C0ASL9"/>
<dbReference type="Gene3D" id="2.40.50.90">
    <property type="match status" value="1"/>
</dbReference>